<dbReference type="OrthoDB" id="2985022at2759"/>
<name>A0A0D7BEZ4_9AGAR</name>
<organism evidence="1 2">
    <name type="scientific">Cylindrobasidium torrendii FP15055 ss-10</name>
    <dbReference type="NCBI Taxonomy" id="1314674"/>
    <lineage>
        <taxon>Eukaryota</taxon>
        <taxon>Fungi</taxon>
        <taxon>Dikarya</taxon>
        <taxon>Basidiomycota</taxon>
        <taxon>Agaricomycotina</taxon>
        <taxon>Agaricomycetes</taxon>
        <taxon>Agaricomycetidae</taxon>
        <taxon>Agaricales</taxon>
        <taxon>Marasmiineae</taxon>
        <taxon>Physalacriaceae</taxon>
        <taxon>Cylindrobasidium</taxon>
    </lineage>
</organism>
<dbReference type="AlphaFoldDB" id="A0A0D7BEZ4"/>
<reference evidence="1 2" key="1">
    <citation type="journal article" date="2015" name="Fungal Genet. Biol.">
        <title>Evolution of novel wood decay mechanisms in Agaricales revealed by the genome sequences of Fistulina hepatica and Cylindrobasidium torrendii.</title>
        <authorList>
            <person name="Floudas D."/>
            <person name="Held B.W."/>
            <person name="Riley R."/>
            <person name="Nagy L.G."/>
            <person name="Koehler G."/>
            <person name="Ransdell A.S."/>
            <person name="Younus H."/>
            <person name="Chow J."/>
            <person name="Chiniquy J."/>
            <person name="Lipzen A."/>
            <person name="Tritt A."/>
            <person name="Sun H."/>
            <person name="Haridas S."/>
            <person name="LaButti K."/>
            <person name="Ohm R.A."/>
            <person name="Kues U."/>
            <person name="Blanchette R.A."/>
            <person name="Grigoriev I.V."/>
            <person name="Minto R.E."/>
            <person name="Hibbett D.S."/>
        </authorList>
    </citation>
    <scope>NUCLEOTIDE SEQUENCE [LARGE SCALE GENOMIC DNA]</scope>
    <source>
        <strain evidence="1 2">FP15055 ss-10</strain>
    </source>
</reference>
<dbReference type="Proteomes" id="UP000054007">
    <property type="component" value="Unassembled WGS sequence"/>
</dbReference>
<dbReference type="EMBL" id="KN880498">
    <property type="protein sequence ID" value="KIY68689.1"/>
    <property type="molecule type" value="Genomic_DNA"/>
</dbReference>
<evidence type="ECO:0000313" key="1">
    <source>
        <dbReference type="EMBL" id="KIY68689.1"/>
    </source>
</evidence>
<sequence>MASPVDEPGFAIISDEEMDYFLSTTKAELIFVGDNGEERAFDNPLEKPANTRVTYCNRRINKVCGGQCHVYNGGATCINASGTRCLAATRNVGFCDRGGCKHSCNQLSTCGTRLDNGFCYTPGTKSILVGTA</sequence>
<evidence type="ECO:0000313" key="2">
    <source>
        <dbReference type="Proteomes" id="UP000054007"/>
    </source>
</evidence>
<proteinExistence type="predicted"/>
<gene>
    <name evidence="1" type="ORF">CYLTODRAFT_350948</name>
</gene>
<keyword evidence="2" id="KW-1185">Reference proteome</keyword>
<protein>
    <submittedName>
        <fullName evidence="1">Uncharacterized protein</fullName>
    </submittedName>
</protein>
<accession>A0A0D7BEZ4</accession>